<reference evidence="2 3" key="1">
    <citation type="submission" date="2019-08" db="EMBL/GenBank/DDBJ databases">
        <title>Complete genome sequence of Candidatus Uab amorphum.</title>
        <authorList>
            <person name="Shiratori T."/>
            <person name="Suzuki S."/>
            <person name="Kakizawa Y."/>
            <person name="Ishida K."/>
        </authorList>
    </citation>
    <scope>NUCLEOTIDE SEQUENCE [LARGE SCALE GENOMIC DNA]</scope>
    <source>
        <strain evidence="2 3">SRT547</strain>
    </source>
</reference>
<organism evidence="2 3">
    <name type="scientific">Uabimicrobium amorphum</name>
    <dbReference type="NCBI Taxonomy" id="2596890"/>
    <lineage>
        <taxon>Bacteria</taxon>
        <taxon>Pseudomonadati</taxon>
        <taxon>Planctomycetota</taxon>
        <taxon>Candidatus Uabimicrobiia</taxon>
        <taxon>Candidatus Uabimicrobiales</taxon>
        <taxon>Candidatus Uabimicrobiaceae</taxon>
        <taxon>Candidatus Uabimicrobium</taxon>
    </lineage>
</organism>
<keyword evidence="1" id="KW-1133">Transmembrane helix</keyword>
<dbReference type="EMBL" id="AP019860">
    <property type="protein sequence ID" value="BBM82540.1"/>
    <property type="molecule type" value="Genomic_DNA"/>
</dbReference>
<feature type="transmembrane region" description="Helical" evidence="1">
    <location>
        <begin position="172"/>
        <end position="191"/>
    </location>
</feature>
<keyword evidence="3" id="KW-1185">Reference proteome</keyword>
<proteinExistence type="predicted"/>
<feature type="transmembrane region" description="Helical" evidence="1">
    <location>
        <begin position="446"/>
        <end position="470"/>
    </location>
</feature>
<dbReference type="KEGG" id="uam:UABAM_00883"/>
<feature type="transmembrane region" description="Helical" evidence="1">
    <location>
        <begin position="139"/>
        <end position="160"/>
    </location>
</feature>
<sequence>MNTFSFVAHYLYRCSNRQIYLLRRLVLVGCICFTFIILISEANISAGEHSRVGLDVFLAISLALYIFIILFIPVFASKLINDDKEQGVLPLLLISKIPTMSLVWYKYVAFLVLISIHGSATLPVFLMCTHIGGIAAQQIFATYLILFSYSSIIASLVICITAKTDFSMTKALFLSFALACVSELTAYNLQIPVSPMFQMELLLNATSSSSYLNFSLICLAMSLMLLLSAGKNVKIFSSAKSKYAKKFSAWLLKRYKLTKNFSRNNFLLRREERRQVFQITHAFCRFISVVAIIGWLPIINFIVLPIVALCALFSLTLYAASAFAVDSQEIELLRLTSITSETFLENKRRALQLSISPLSRFVHGYVASSTIFLMVLIGIYMWIFGFIVGMIYVPTSFLLVRIALFCSARYRVTATALTYTVIVFCVFVTCLSFVFTFLVIFLEPFILIHCLLCFGIILYVGKIFTTLTLGELNNWSAQKKV</sequence>
<feature type="transmembrane region" description="Helical" evidence="1">
    <location>
        <begin position="104"/>
        <end position="127"/>
    </location>
</feature>
<feature type="transmembrane region" description="Helical" evidence="1">
    <location>
        <begin position="383"/>
        <end position="404"/>
    </location>
</feature>
<feature type="transmembrane region" description="Helical" evidence="1">
    <location>
        <begin position="302"/>
        <end position="325"/>
    </location>
</feature>
<protein>
    <submittedName>
        <fullName evidence="2">Uncharacterized protein</fullName>
    </submittedName>
</protein>
<feature type="transmembrane region" description="Helical" evidence="1">
    <location>
        <begin position="276"/>
        <end position="296"/>
    </location>
</feature>
<dbReference type="RefSeq" id="WP_151966780.1">
    <property type="nucleotide sequence ID" value="NZ_AP019860.1"/>
</dbReference>
<name>A0A5S9IJ91_UABAM</name>
<accession>A0A5S9IJ91</accession>
<dbReference type="Proteomes" id="UP000326354">
    <property type="component" value="Chromosome"/>
</dbReference>
<feature type="transmembrane region" description="Helical" evidence="1">
    <location>
        <begin position="56"/>
        <end position="76"/>
    </location>
</feature>
<keyword evidence="1" id="KW-0472">Membrane</keyword>
<feature type="transmembrane region" description="Helical" evidence="1">
    <location>
        <begin position="21"/>
        <end position="44"/>
    </location>
</feature>
<dbReference type="AlphaFoldDB" id="A0A5S9IJ91"/>
<keyword evidence="1" id="KW-0812">Transmembrane</keyword>
<evidence type="ECO:0000313" key="2">
    <source>
        <dbReference type="EMBL" id="BBM82540.1"/>
    </source>
</evidence>
<feature type="transmembrane region" description="Helical" evidence="1">
    <location>
        <begin position="211"/>
        <end position="230"/>
    </location>
</feature>
<evidence type="ECO:0000313" key="3">
    <source>
        <dbReference type="Proteomes" id="UP000326354"/>
    </source>
</evidence>
<gene>
    <name evidence="2" type="ORF">UABAM_00883</name>
</gene>
<feature type="transmembrane region" description="Helical" evidence="1">
    <location>
        <begin position="416"/>
        <end position="440"/>
    </location>
</feature>
<evidence type="ECO:0000256" key="1">
    <source>
        <dbReference type="SAM" id="Phobius"/>
    </source>
</evidence>
<feature type="transmembrane region" description="Helical" evidence="1">
    <location>
        <begin position="358"/>
        <end position="377"/>
    </location>
</feature>